<gene>
    <name evidence="10" type="ORF">CTAYLR_007040</name>
</gene>
<dbReference type="Gene3D" id="3.40.50.300">
    <property type="entry name" value="P-loop containing nucleotide triphosphate hydrolases"/>
    <property type="match status" value="2"/>
</dbReference>
<keyword evidence="4" id="KW-0735">Signal-anchor</keyword>
<evidence type="ECO:0008006" key="12">
    <source>
        <dbReference type="Google" id="ProtNLM"/>
    </source>
</evidence>
<keyword evidence="7" id="KW-0472">Membrane</keyword>
<dbReference type="SUPFAM" id="SSF52540">
    <property type="entry name" value="P-loop containing nucleoside triphosphate hydrolases"/>
    <property type="match status" value="1"/>
</dbReference>
<keyword evidence="2" id="KW-0808">Transferase</keyword>
<comment type="caution">
    <text evidence="10">The sequence shown here is derived from an EMBL/GenBank/DDBJ whole genome shotgun (WGS) entry which is preliminary data.</text>
</comment>
<keyword evidence="5" id="KW-1133">Transmembrane helix</keyword>
<evidence type="ECO:0000313" key="10">
    <source>
        <dbReference type="EMBL" id="KAJ8599392.1"/>
    </source>
</evidence>
<keyword evidence="9" id="KW-0732">Signal</keyword>
<dbReference type="GO" id="GO:0008146">
    <property type="term" value="F:sulfotransferase activity"/>
    <property type="evidence" value="ECO:0007669"/>
    <property type="project" value="InterPro"/>
</dbReference>
<dbReference type="InterPro" id="IPR007734">
    <property type="entry name" value="Heparan_SO4_2-O-STrfase"/>
</dbReference>
<dbReference type="InterPro" id="IPR027417">
    <property type="entry name" value="P-loop_NTPase"/>
</dbReference>
<reference evidence="10" key="1">
    <citation type="submission" date="2023-01" db="EMBL/GenBank/DDBJ databases">
        <title>Metagenome sequencing of chrysophaentin producing Chrysophaeum taylorii.</title>
        <authorList>
            <person name="Davison J."/>
            <person name="Bewley C."/>
        </authorList>
    </citation>
    <scope>NUCLEOTIDE SEQUENCE</scope>
    <source>
        <strain evidence="10">NIES-1699</strain>
    </source>
</reference>
<dbReference type="GO" id="GO:0000139">
    <property type="term" value="C:Golgi membrane"/>
    <property type="evidence" value="ECO:0007669"/>
    <property type="project" value="UniProtKB-SubCell"/>
</dbReference>
<dbReference type="PANTHER" id="PTHR12129:SF15">
    <property type="entry name" value="URONYL 2-SULFOTRANSFERASE"/>
    <property type="match status" value="1"/>
</dbReference>
<protein>
    <recommendedName>
        <fullName evidence="12">Sulfotransferase domain-containing protein</fullName>
    </recommendedName>
</protein>
<keyword evidence="8" id="KW-0325">Glycoprotein</keyword>
<feature type="signal peptide" evidence="9">
    <location>
        <begin position="1"/>
        <end position="26"/>
    </location>
</feature>
<keyword evidence="6" id="KW-0333">Golgi apparatus</keyword>
<evidence type="ECO:0000256" key="1">
    <source>
        <dbReference type="ARBA" id="ARBA00004323"/>
    </source>
</evidence>
<evidence type="ECO:0000256" key="2">
    <source>
        <dbReference type="ARBA" id="ARBA00022679"/>
    </source>
</evidence>
<evidence type="ECO:0000256" key="4">
    <source>
        <dbReference type="ARBA" id="ARBA00022968"/>
    </source>
</evidence>
<evidence type="ECO:0000313" key="11">
    <source>
        <dbReference type="Proteomes" id="UP001230188"/>
    </source>
</evidence>
<evidence type="ECO:0000256" key="7">
    <source>
        <dbReference type="ARBA" id="ARBA00023136"/>
    </source>
</evidence>
<accession>A0AAD7U8N1</accession>
<evidence type="ECO:0000256" key="5">
    <source>
        <dbReference type="ARBA" id="ARBA00022989"/>
    </source>
</evidence>
<evidence type="ECO:0000256" key="8">
    <source>
        <dbReference type="ARBA" id="ARBA00023180"/>
    </source>
</evidence>
<organism evidence="10 11">
    <name type="scientific">Chrysophaeum taylorii</name>
    <dbReference type="NCBI Taxonomy" id="2483200"/>
    <lineage>
        <taxon>Eukaryota</taxon>
        <taxon>Sar</taxon>
        <taxon>Stramenopiles</taxon>
        <taxon>Ochrophyta</taxon>
        <taxon>Pelagophyceae</taxon>
        <taxon>Pelagomonadales</taxon>
        <taxon>Pelagomonadaceae</taxon>
        <taxon>Chrysophaeum</taxon>
    </lineage>
</organism>
<dbReference type="PANTHER" id="PTHR12129">
    <property type="entry name" value="HEPARAN SULFATE 2-O-SULFOTRANSFERASE"/>
    <property type="match status" value="1"/>
</dbReference>
<evidence type="ECO:0000256" key="9">
    <source>
        <dbReference type="SAM" id="SignalP"/>
    </source>
</evidence>
<dbReference type="EMBL" id="JAQMWT010000570">
    <property type="protein sequence ID" value="KAJ8599392.1"/>
    <property type="molecule type" value="Genomic_DNA"/>
</dbReference>
<dbReference type="AlphaFoldDB" id="A0AAD7U8N1"/>
<keyword evidence="3" id="KW-0812">Transmembrane</keyword>
<keyword evidence="11" id="KW-1185">Reference proteome</keyword>
<proteinExistence type="predicted"/>
<sequence length="731" mass="80504">MMMGAAGPSPCWAVVVVVVSIPCGRALPCTSSSPLLVVYNRLPWFKSAEWFELVQNQSVGQVVEYQYTAPEKDGYTPRLAMLAADAMESHGDPLRVARTIREIQQRSQPRQRQRPQLLERSFSYLEVPDIPEGRVAWFNIVEDPIERSVRGFRGTASELDACVELREPCACVPCDTMTAWFCGGGPMCSTSKRGLAALVRAKLVLARDYVLVAVRERWVESFLVLEKLLPTYFEGATSDIARRLESGDKRSMRLDAGEPSRVAALKPETRKRIREANVLDVELYNHAVSHLEIIAYACLGRTSTKDAQHIPAAAAAAAAAATAAAAAAAAAQQPQQSKKRVESSLSALAEAVAPSATDGLAGHCVKRQSLHHTAAEQAARRRLGSDEDPRVQYCFPVGIGVGASRAGVGIVAAILSEHPRVRTPEKTLAYFGRATKRGRRGITSYLRNFAFSEKSAPRVGFEASPDYSLNVVALHEMRTLLGPRLKIVFALREPTARAYDDFWRYARAGRLYQRDRELFLCYERAFGADEPEQDSASLRQQRSVKMCASRGQRVPPRAVSPLVFDAYARQVVLDAWEPDLRSVARRASFNDSLPVDYEIGALNDNVFSKSFYAPQITRLLSIFDLKCLHLVVYEHLFSPARGPTALGNLGTFLGLSDHGGVFTADAISSVITTFQGSSHALDLPSPPAGTSLPAQPPYPPLLRKTRRLLEAFYTVDAELLVRMFPTLDLPW</sequence>
<feature type="chain" id="PRO_5042199715" description="Sulfotransferase domain-containing protein" evidence="9">
    <location>
        <begin position="27"/>
        <end position="731"/>
    </location>
</feature>
<evidence type="ECO:0000256" key="3">
    <source>
        <dbReference type="ARBA" id="ARBA00022692"/>
    </source>
</evidence>
<name>A0AAD7U8N1_9STRA</name>
<comment type="subcellular location">
    <subcellularLocation>
        <location evidence="1">Golgi apparatus membrane</location>
        <topology evidence="1">Single-pass type II membrane protein</topology>
    </subcellularLocation>
</comment>
<evidence type="ECO:0000256" key="6">
    <source>
        <dbReference type="ARBA" id="ARBA00023034"/>
    </source>
</evidence>
<dbReference type="Proteomes" id="UP001230188">
    <property type="component" value="Unassembled WGS sequence"/>
</dbReference>